<comment type="caution">
    <text evidence="1">The sequence shown here is derived from an EMBL/GenBank/DDBJ whole genome shotgun (WGS) entry which is preliminary data.</text>
</comment>
<sequence>MSLTQRSVLLDERYRVHGDDGVGRSLNDVSRGHRRGLPLGRDLLALSLGLALQLIVHGDALEEVLAAAALADVRDVDVDALEQLLATDDLLDYDTQSPGGDVVNHSGLAMVVGVGHTLVHGGVADDVDVVTNAELLDVASHRGHSTAAESLGELVACASAFTVRVRHFEIRLLLGVCTE</sequence>
<dbReference type="GeneID" id="39874768"/>
<dbReference type="Proteomes" id="UP000236319">
    <property type="component" value="Unassembled WGS sequence"/>
</dbReference>
<evidence type="ECO:0000313" key="1">
    <source>
        <dbReference type="EMBL" id="GBE60998.1"/>
    </source>
</evidence>
<keyword evidence="1" id="KW-0067">ATP-binding</keyword>
<evidence type="ECO:0000313" key="2">
    <source>
        <dbReference type="Proteomes" id="UP000236319"/>
    </source>
</evidence>
<keyword evidence="2" id="KW-1185">Reference proteome</keyword>
<accession>A0A2H6KDC2</accession>
<keyword evidence="1" id="KW-0547">Nucleotide-binding</keyword>
<dbReference type="RefSeq" id="XP_028867241.1">
    <property type="nucleotide sequence ID" value="XM_029011408.1"/>
</dbReference>
<organism evidence="1 2">
    <name type="scientific">Babesia ovata</name>
    <dbReference type="NCBI Taxonomy" id="189622"/>
    <lineage>
        <taxon>Eukaryota</taxon>
        <taxon>Sar</taxon>
        <taxon>Alveolata</taxon>
        <taxon>Apicomplexa</taxon>
        <taxon>Aconoidasida</taxon>
        <taxon>Piroplasmida</taxon>
        <taxon>Babesiidae</taxon>
        <taxon>Babesia</taxon>
    </lineage>
</organism>
<reference evidence="1 2" key="1">
    <citation type="journal article" date="2017" name="BMC Genomics">
        <title>Whole-genome assembly of Babesia ovata and comparative genomics between closely related pathogens.</title>
        <authorList>
            <person name="Yamagishi J."/>
            <person name="Asada M."/>
            <person name="Hakimi H."/>
            <person name="Tanaka T.Q."/>
            <person name="Sugimoto C."/>
            <person name="Kawazu S."/>
        </authorList>
    </citation>
    <scope>NUCLEOTIDE SEQUENCE [LARGE SCALE GENOMIC DNA]</scope>
    <source>
        <strain evidence="1 2">Miyake</strain>
    </source>
</reference>
<proteinExistence type="predicted"/>
<dbReference type="AlphaFoldDB" id="A0A2H6KDC2"/>
<protein>
    <submittedName>
        <fullName evidence="1">Conjugal transfer ATP-binding protein, putative</fullName>
    </submittedName>
</protein>
<name>A0A2H6KDC2_9APIC</name>
<dbReference type="VEuPathDB" id="PiroplasmaDB:BOVATA_024910"/>
<gene>
    <name evidence="1" type="ORF">BOVATA_024910</name>
</gene>
<dbReference type="EMBL" id="BDSA01000002">
    <property type="protein sequence ID" value="GBE60998.1"/>
    <property type="molecule type" value="Genomic_DNA"/>
</dbReference>
<dbReference type="GO" id="GO:0005524">
    <property type="term" value="F:ATP binding"/>
    <property type="evidence" value="ECO:0007669"/>
    <property type="project" value="UniProtKB-KW"/>
</dbReference>